<dbReference type="EMBL" id="KI913125">
    <property type="protein sequence ID" value="ETV80685.1"/>
    <property type="molecule type" value="Genomic_DNA"/>
</dbReference>
<dbReference type="OrthoDB" id="78358at2759"/>
<gene>
    <name evidence="4" type="ORF">H257_06190</name>
</gene>
<dbReference type="GeneID" id="20808186"/>
<feature type="region of interest" description="Disordered" evidence="2">
    <location>
        <begin position="731"/>
        <end position="771"/>
    </location>
</feature>
<feature type="domain" description="RRM" evidence="3">
    <location>
        <begin position="838"/>
        <end position="917"/>
    </location>
</feature>
<accession>W4GLX1</accession>
<feature type="compositionally biased region" description="Pro residues" evidence="2">
    <location>
        <begin position="957"/>
        <end position="983"/>
    </location>
</feature>
<evidence type="ECO:0000313" key="4">
    <source>
        <dbReference type="EMBL" id="ETV80685.1"/>
    </source>
</evidence>
<organism evidence="4">
    <name type="scientific">Aphanomyces astaci</name>
    <name type="common">Crayfish plague agent</name>
    <dbReference type="NCBI Taxonomy" id="112090"/>
    <lineage>
        <taxon>Eukaryota</taxon>
        <taxon>Sar</taxon>
        <taxon>Stramenopiles</taxon>
        <taxon>Oomycota</taxon>
        <taxon>Saprolegniomycetes</taxon>
        <taxon>Saprolegniales</taxon>
        <taxon>Verrucalvaceae</taxon>
        <taxon>Aphanomyces</taxon>
    </lineage>
</organism>
<feature type="compositionally biased region" description="Polar residues" evidence="2">
    <location>
        <begin position="984"/>
        <end position="994"/>
    </location>
</feature>
<dbReference type="PANTHER" id="PTHR46599:SF3">
    <property type="entry name" value="PIGGYBAC TRANSPOSABLE ELEMENT-DERIVED PROTEIN 4"/>
    <property type="match status" value="1"/>
</dbReference>
<name>W4GLX1_APHAT</name>
<dbReference type="VEuPathDB" id="FungiDB:H257_06190"/>
<dbReference type="SUPFAM" id="SSF54928">
    <property type="entry name" value="RNA-binding domain, RBD"/>
    <property type="match status" value="1"/>
</dbReference>
<sequence length="1007" mass="114210">MSLARKLIAPKAVRTSHALSAFPVAYLRPTPPRIEEAIEADDVVLTSDLEVEYDDDDSDTGVLNTVDEVLAFQEDEEDLQDESSPTNSHRGVPPEPVPNTAMLPDELRELSRSGWNVLTGMVPPDTPVDQSEWFRGYCGPSHQAALLWDQPMDLFHFFLPKSMWQHIATETNNYRRDNIQTIVTEMHRTQRRLAKSKQSHKAKPVAVLMAKVLNVKPIAPAEIHVWFGLLIGHMLCKRKHIKDQWSRSEIGAIPAGTFGRYMSRTRFEQISKYLHFSDNKDPRAKTDKAWKVRPIVETLERTFKEGYFMGQTLAFDEGIIPSRSRLNKLKQYVKDKPHKWGTKLFMLNCSRTGYCGRIEIYCGKQTSSEEQCALDAKTGPSAVVRNIKRYFDQTLDEGRRTIVTDRFYTSVALSQQLRGMNFNSVGTIMTNRLGWCKDINWTFARRPKSINRGAFKMAIAKCNPEMAAISWVDNRPVSFLSNGLPTDPTTCRRREKATATTPYESKTVPTLQCIKTYLDGMNGCDRHDQLRLHSYSVQLSRKFVKYYKSLFLGLVDMAIVNAYIVHKDTAARLNMPIMTHREFMLALHELLLQATAADFTQEKKKSTGPNSVRSATQSTTFNEKRHVLQEITKWKPTKAGRSRARQRYGCKVCQISRTAEQTRGRSTVFICAQCTEDANGGQLFLCPQERTQWNGQHMSCFEVWHSQWQCGLRLPPAFRCRFIRTFKPSTRSFETSQRDEDESKDLHEDGGEDDEGNDGGDEGAKTQGRDSCDDVYRQSEILAYGAGIQGSDGESDANFNNAATNQINLHDETIKDRHARTDVSEGDAKAYTVNEESRFILVRNIPALGATDELLRRLAEFGTVERHRLEDDHDDASEYVDVMWVQFDTVTAARRAKALAVKNPFYGSVLQISYLPQDERSSDTRAKLDERRELLQTRFHAHQRRHVPPDIIGPLLPQAPPRAPLPLCPPPAVSVEGLPPPTAPSSDSVASQPTSMPPPPPQKRRRI</sequence>
<evidence type="ECO:0000256" key="2">
    <source>
        <dbReference type="SAM" id="MobiDB-lite"/>
    </source>
</evidence>
<feature type="compositionally biased region" description="Basic and acidic residues" evidence="2">
    <location>
        <begin position="762"/>
        <end position="771"/>
    </location>
</feature>
<proteinExistence type="predicted"/>
<dbReference type="PROSITE" id="PS50102">
    <property type="entry name" value="RRM"/>
    <property type="match status" value="1"/>
</dbReference>
<evidence type="ECO:0000256" key="1">
    <source>
        <dbReference type="PROSITE-ProRule" id="PRU00176"/>
    </source>
</evidence>
<reference evidence="4" key="1">
    <citation type="submission" date="2013-12" db="EMBL/GenBank/DDBJ databases">
        <title>The Genome Sequence of Aphanomyces astaci APO3.</title>
        <authorList>
            <consortium name="The Broad Institute Genomics Platform"/>
            <person name="Russ C."/>
            <person name="Tyler B."/>
            <person name="van West P."/>
            <person name="Dieguez-Uribeondo J."/>
            <person name="Young S.K."/>
            <person name="Zeng Q."/>
            <person name="Gargeya S."/>
            <person name="Fitzgerald M."/>
            <person name="Abouelleil A."/>
            <person name="Alvarado L."/>
            <person name="Chapman S.B."/>
            <person name="Gainer-Dewar J."/>
            <person name="Goldberg J."/>
            <person name="Griggs A."/>
            <person name="Gujja S."/>
            <person name="Hansen M."/>
            <person name="Howarth C."/>
            <person name="Imamovic A."/>
            <person name="Ireland A."/>
            <person name="Larimer J."/>
            <person name="McCowan C."/>
            <person name="Murphy C."/>
            <person name="Pearson M."/>
            <person name="Poon T.W."/>
            <person name="Priest M."/>
            <person name="Roberts A."/>
            <person name="Saif S."/>
            <person name="Shea T."/>
            <person name="Sykes S."/>
            <person name="Wortman J."/>
            <person name="Nusbaum C."/>
            <person name="Birren B."/>
        </authorList>
    </citation>
    <scope>NUCLEOTIDE SEQUENCE [LARGE SCALE GENOMIC DNA]</scope>
    <source>
        <strain evidence="4">APO3</strain>
    </source>
</reference>
<dbReference type="InterPro" id="IPR029526">
    <property type="entry name" value="PGBD"/>
</dbReference>
<protein>
    <recommendedName>
        <fullName evidence="3">RRM domain-containing protein</fullName>
    </recommendedName>
</protein>
<keyword evidence="1" id="KW-0694">RNA-binding</keyword>
<dbReference type="GO" id="GO:0003723">
    <property type="term" value="F:RNA binding"/>
    <property type="evidence" value="ECO:0007669"/>
    <property type="project" value="UniProtKB-UniRule"/>
</dbReference>
<dbReference type="InterPro" id="IPR000504">
    <property type="entry name" value="RRM_dom"/>
</dbReference>
<dbReference type="InterPro" id="IPR035979">
    <property type="entry name" value="RBD_domain_sf"/>
</dbReference>
<dbReference type="STRING" id="112090.W4GLX1"/>
<feature type="region of interest" description="Disordered" evidence="2">
    <location>
        <begin position="75"/>
        <end position="101"/>
    </location>
</feature>
<dbReference type="Pfam" id="PF13843">
    <property type="entry name" value="DDE_Tnp_1_7"/>
    <property type="match status" value="1"/>
</dbReference>
<dbReference type="PANTHER" id="PTHR46599">
    <property type="entry name" value="PIGGYBAC TRANSPOSABLE ELEMENT-DERIVED PROTEIN 4"/>
    <property type="match status" value="1"/>
</dbReference>
<feature type="region of interest" description="Disordered" evidence="2">
    <location>
        <begin position="939"/>
        <end position="1007"/>
    </location>
</feature>
<dbReference type="RefSeq" id="XP_009829632.1">
    <property type="nucleotide sequence ID" value="XM_009831330.1"/>
</dbReference>
<evidence type="ECO:0000259" key="3">
    <source>
        <dbReference type="PROSITE" id="PS50102"/>
    </source>
</evidence>
<dbReference type="Gene3D" id="3.30.70.330">
    <property type="match status" value="1"/>
</dbReference>
<dbReference type="AlphaFoldDB" id="W4GLX1"/>
<dbReference type="InterPro" id="IPR012677">
    <property type="entry name" value="Nucleotide-bd_a/b_plait_sf"/>
</dbReference>
<feature type="compositionally biased region" description="Acidic residues" evidence="2">
    <location>
        <begin position="750"/>
        <end position="761"/>
    </location>
</feature>